<keyword evidence="1" id="KW-0479">Metal-binding</keyword>
<dbReference type="PROSITE" id="PS51523">
    <property type="entry name" value="ZF_HD_DIMER"/>
    <property type="match status" value="1"/>
</dbReference>
<proteinExistence type="predicted"/>
<dbReference type="PANTHER" id="PTHR31948">
    <property type="entry name" value="ZINC-FINGER HOMEODOMAIN PROTEIN 2"/>
    <property type="match status" value="1"/>
</dbReference>
<sequence>MAQELPTTANQASWEHSRRRERPPRDEEAGGPEEVRADRAVRGGGPAPRTHAASTGGYAVDGCREFIAEGEEGTFGALKCSACGCHRSFHHRVQVYEVAWDCESDTSSSSSSSS</sequence>
<keyword evidence="2" id="KW-0863">Zinc-finger</keyword>
<dbReference type="EnsemblPlants" id="EMT05172">
    <property type="protein sequence ID" value="EMT05172"/>
    <property type="gene ID" value="F775_22678"/>
</dbReference>
<dbReference type="GO" id="GO:0003700">
    <property type="term" value="F:DNA-binding transcription factor activity"/>
    <property type="evidence" value="ECO:0007669"/>
    <property type="project" value="TreeGrafter"/>
</dbReference>
<feature type="region of interest" description="Disordered" evidence="4">
    <location>
        <begin position="1"/>
        <end position="56"/>
    </location>
</feature>
<evidence type="ECO:0000256" key="2">
    <source>
        <dbReference type="ARBA" id="ARBA00022771"/>
    </source>
</evidence>
<dbReference type="PANTHER" id="PTHR31948:SF169">
    <property type="entry name" value="MINI ZINC FINGER PROTEIN 2"/>
    <property type="match status" value="1"/>
</dbReference>
<organism evidence="5">
    <name type="scientific">Aegilops tauschii</name>
    <name type="common">Tausch's goatgrass</name>
    <name type="synonym">Aegilops squarrosa</name>
    <dbReference type="NCBI Taxonomy" id="37682"/>
    <lineage>
        <taxon>Eukaryota</taxon>
        <taxon>Viridiplantae</taxon>
        <taxon>Streptophyta</taxon>
        <taxon>Embryophyta</taxon>
        <taxon>Tracheophyta</taxon>
        <taxon>Spermatophyta</taxon>
        <taxon>Magnoliopsida</taxon>
        <taxon>Liliopsida</taxon>
        <taxon>Poales</taxon>
        <taxon>Poaceae</taxon>
        <taxon>BOP clade</taxon>
        <taxon>Pooideae</taxon>
        <taxon>Triticodae</taxon>
        <taxon>Triticeae</taxon>
        <taxon>Triticinae</taxon>
        <taxon>Aegilops</taxon>
    </lineage>
</organism>
<dbReference type="NCBIfam" id="TIGR01566">
    <property type="entry name" value="ZF_HD_prot_N"/>
    <property type="match status" value="1"/>
</dbReference>
<feature type="compositionally biased region" description="Basic and acidic residues" evidence="4">
    <location>
        <begin position="15"/>
        <end position="41"/>
    </location>
</feature>
<dbReference type="GO" id="GO:0000976">
    <property type="term" value="F:transcription cis-regulatory region binding"/>
    <property type="evidence" value="ECO:0007669"/>
    <property type="project" value="TreeGrafter"/>
</dbReference>
<name>M8BQD1_AEGTA</name>
<accession>M8BQD1</accession>
<dbReference type="InterPro" id="IPR006456">
    <property type="entry name" value="ZF_HD_homeobox_Cys/His_dimer"/>
</dbReference>
<protein>
    <submittedName>
        <fullName evidence="5">Uncharacterized protein</fullName>
    </submittedName>
</protein>
<dbReference type="GO" id="GO:0005634">
    <property type="term" value="C:nucleus"/>
    <property type="evidence" value="ECO:0007669"/>
    <property type="project" value="TreeGrafter"/>
</dbReference>
<evidence type="ECO:0000256" key="4">
    <source>
        <dbReference type="SAM" id="MobiDB-lite"/>
    </source>
</evidence>
<evidence type="ECO:0000313" key="5">
    <source>
        <dbReference type="EnsemblPlants" id="EMT05172"/>
    </source>
</evidence>
<evidence type="ECO:0000256" key="1">
    <source>
        <dbReference type="ARBA" id="ARBA00022723"/>
    </source>
</evidence>
<feature type="compositionally biased region" description="Polar residues" evidence="4">
    <location>
        <begin position="1"/>
        <end position="14"/>
    </location>
</feature>
<keyword evidence="3" id="KW-0862">Zinc</keyword>
<dbReference type="AlphaFoldDB" id="M8BQD1"/>
<dbReference type="Pfam" id="PF04770">
    <property type="entry name" value="ZF-HD_dimer"/>
    <property type="match status" value="1"/>
</dbReference>
<dbReference type="GO" id="GO:0050793">
    <property type="term" value="P:regulation of developmental process"/>
    <property type="evidence" value="ECO:0007669"/>
    <property type="project" value="TreeGrafter"/>
</dbReference>
<evidence type="ECO:0000256" key="3">
    <source>
        <dbReference type="ARBA" id="ARBA00022833"/>
    </source>
</evidence>
<reference evidence="5" key="1">
    <citation type="submission" date="2015-06" db="UniProtKB">
        <authorList>
            <consortium name="EnsemblPlants"/>
        </authorList>
    </citation>
    <scope>IDENTIFICATION</scope>
</reference>
<dbReference type="GO" id="GO:0008270">
    <property type="term" value="F:zinc ion binding"/>
    <property type="evidence" value="ECO:0007669"/>
    <property type="project" value="UniProtKB-KW"/>
</dbReference>